<keyword evidence="2" id="KW-0689">Ribosomal protein</keyword>
<dbReference type="EMBL" id="CAJHUB010000764">
    <property type="protein sequence ID" value="CAD7687814.1"/>
    <property type="molecule type" value="Genomic_DNA"/>
</dbReference>
<organism evidence="6 7">
    <name type="scientific">Nyctereutes procyonoides</name>
    <name type="common">Raccoon dog</name>
    <name type="synonym">Canis procyonoides</name>
    <dbReference type="NCBI Taxonomy" id="34880"/>
    <lineage>
        <taxon>Eukaryota</taxon>
        <taxon>Metazoa</taxon>
        <taxon>Chordata</taxon>
        <taxon>Craniata</taxon>
        <taxon>Vertebrata</taxon>
        <taxon>Euteleostomi</taxon>
        <taxon>Mammalia</taxon>
        <taxon>Eutheria</taxon>
        <taxon>Laurasiatheria</taxon>
        <taxon>Carnivora</taxon>
        <taxon>Caniformia</taxon>
        <taxon>Canidae</taxon>
        <taxon>Nyctereutes</taxon>
    </lineage>
</organism>
<dbReference type="Gene3D" id="6.20.340.10">
    <property type="match status" value="1"/>
</dbReference>
<evidence type="ECO:0000256" key="4">
    <source>
        <dbReference type="ARBA" id="ARBA00035227"/>
    </source>
</evidence>
<comment type="caution">
    <text evidence="6">The sequence shown here is derived from an EMBL/GenBank/DDBJ whole genome shotgun (WGS) entry which is preliminary data.</text>
</comment>
<evidence type="ECO:0000256" key="3">
    <source>
        <dbReference type="ARBA" id="ARBA00023274"/>
    </source>
</evidence>
<dbReference type="Pfam" id="PF01199">
    <property type="entry name" value="Ribosomal_L34e"/>
    <property type="match status" value="1"/>
</dbReference>
<evidence type="ECO:0000256" key="1">
    <source>
        <dbReference type="ARBA" id="ARBA00009875"/>
    </source>
</evidence>
<dbReference type="Gene3D" id="6.20.370.70">
    <property type="match status" value="1"/>
</dbReference>
<dbReference type="GO" id="GO:1990904">
    <property type="term" value="C:ribonucleoprotein complex"/>
    <property type="evidence" value="ECO:0007669"/>
    <property type="project" value="UniProtKB-KW"/>
</dbReference>
<dbReference type="PRINTS" id="PR01250">
    <property type="entry name" value="RIBOSOMALL34"/>
</dbReference>
<evidence type="ECO:0000313" key="7">
    <source>
        <dbReference type="Proteomes" id="UP000645828"/>
    </source>
</evidence>
<dbReference type="Proteomes" id="UP000645828">
    <property type="component" value="Unassembled WGS sequence"/>
</dbReference>
<gene>
    <name evidence="6" type="ORF">NYPRO_LOCUS20607</name>
</gene>
<keyword evidence="7" id="KW-1185">Reference proteome</keyword>
<evidence type="ECO:0000256" key="2">
    <source>
        <dbReference type="ARBA" id="ARBA00022980"/>
    </source>
</evidence>
<dbReference type="InterPro" id="IPR008195">
    <property type="entry name" value="Ribosomal_eL34"/>
</dbReference>
<comment type="similarity">
    <text evidence="1">Belongs to the eukaryotic ribosomal protein eL34 family.</text>
</comment>
<accession>A0A811ZGK0</accession>
<dbReference type="GO" id="GO:0003735">
    <property type="term" value="F:structural constituent of ribosome"/>
    <property type="evidence" value="ECO:0007669"/>
    <property type="project" value="InterPro"/>
</dbReference>
<dbReference type="GO" id="GO:0006412">
    <property type="term" value="P:translation"/>
    <property type="evidence" value="ECO:0007669"/>
    <property type="project" value="InterPro"/>
</dbReference>
<protein>
    <recommendedName>
        <fullName evidence="4">Large ribosomal subunit protein eL34</fullName>
    </recommendedName>
    <alternativeName>
        <fullName evidence="5">60S ribosomal protein L34</fullName>
    </alternativeName>
</protein>
<dbReference type="AlphaFoldDB" id="A0A811ZGK0"/>
<reference evidence="6" key="1">
    <citation type="submission" date="2020-12" db="EMBL/GenBank/DDBJ databases">
        <authorList>
            <consortium name="Molecular Ecology Group"/>
        </authorList>
    </citation>
    <scope>NUCLEOTIDE SEQUENCE</scope>
    <source>
        <strain evidence="6">TBG_1078</strain>
    </source>
</reference>
<evidence type="ECO:0000256" key="5">
    <source>
        <dbReference type="ARBA" id="ARBA00035333"/>
    </source>
</evidence>
<dbReference type="GO" id="GO:0005840">
    <property type="term" value="C:ribosome"/>
    <property type="evidence" value="ECO:0007669"/>
    <property type="project" value="UniProtKB-KW"/>
</dbReference>
<dbReference type="PANTHER" id="PTHR46595">
    <property type="entry name" value="60S RIBOSOMAL PROTEIN L34"/>
    <property type="match status" value="1"/>
</dbReference>
<dbReference type="InterPro" id="IPR038562">
    <property type="entry name" value="Ribosomal_eL34_C_sf"/>
</dbReference>
<evidence type="ECO:0000313" key="6">
    <source>
        <dbReference type="EMBL" id="CAD7687814.1"/>
    </source>
</evidence>
<name>A0A811ZGK0_NYCPR</name>
<proteinExistence type="inferred from homology"/>
<keyword evidence="3" id="KW-0687">Ribonucleoprotein</keyword>
<sequence>MAQCLTYCHRLSYNTASNITSLSQTPGNRIIYLFTKKVGKVPKSACGMCAVRSKVFTKLSKMKKHVSRAYGGSMSAKCVSENIKCTFLKSRKSL</sequence>